<dbReference type="AlphaFoldDB" id="A0A9D2PSY8"/>
<keyword evidence="1" id="KW-1133">Transmembrane helix</keyword>
<comment type="caution">
    <text evidence="2">The sequence shown here is derived from an EMBL/GenBank/DDBJ whole genome shotgun (WGS) entry which is preliminary data.</text>
</comment>
<proteinExistence type="predicted"/>
<accession>A0A9D2PSY8</accession>
<keyword evidence="1" id="KW-0812">Transmembrane</keyword>
<protein>
    <submittedName>
        <fullName evidence="2">DUF4179 domain-containing protein</fullName>
    </submittedName>
</protein>
<evidence type="ECO:0000313" key="3">
    <source>
        <dbReference type="Proteomes" id="UP000823863"/>
    </source>
</evidence>
<organism evidence="2 3">
    <name type="scientific">Candidatus Enterocloster excrementigallinarum</name>
    <dbReference type="NCBI Taxonomy" id="2838558"/>
    <lineage>
        <taxon>Bacteria</taxon>
        <taxon>Bacillati</taxon>
        <taxon>Bacillota</taxon>
        <taxon>Clostridia</taxon>
        <taxon>Lachnospirales</taxon>
        <taxon>Lachnospiraceae</taxon>
        <taxon>Enterocloster</taxon>
    </lineage>
</organism>
<keyword evidence="1" id="KW-0472">Membrane</keyword>
<dbReference type="EMBL" id="DWWB01000045">
    <property type="protein sequence ID" value="HJC66663.1"/>
    <property type="molecule type" value="Genomic_DNA"/>
</dbReference>
<evidence type="ECO:0000256" key="1">
    <source>
        <dbReference type="SAM" id="Phobius"/>
    </source>
</evidence>
<sequence>GIAVSRQERFWDEQIRGALKERAGEIKVSQGETEQACRKIHRRIEEETGMRKKWSWKKVLVTAAAVCVVGSVTAIAAGRIVGIESHSSWKEAVNQYSEAQKMGEELNLTLQIPENFSNGYTFQSALPVHASGQDEEGNAVKEWTGMNLIYQKEGQPDLTIDMEQMRESEGYGVGDETFEYNGIRLVYSKEHYRFVPPEYQVSEEEQAQMDAGELIISYGSPEVQDSEIQSLNWQADEISYGLMIFDSTITPAELVQMAEEIIGGNGQ</sequence>
<gene>
    <name evidence="2" type="ORF">H9931_08090</name>
</gene>
<name>A0A9D2PSY8_9FIRM</name>
<feature type="transmembrane region" description="Helical" evidence="1">
    <location>
        <begin position="59"/>
        <end position="81"/>
    </location>
</feature>
<feature type="non-terminal residue" evidence="2">
    <location>
        <position position="1"/>
    </location>
</feature>
<reference evidence="2" key="1">
    <citation type="journal article" date="2021" name="PeerJ">
        <title>Extensive microbial diversity within the chicken gut microbiome revealed by metagenomics and culture.</title>
        <authorList>
            <person name="Gilroy R."/>
            <person name="Ravi A."/>
            <person name="Getino M."/>
            <person name="Pursley I."/>
            <person name="Horton D.L."/>
            <person name="Alikhan N.F."/>
            <person name="Baker D."/>
            <person name="Gharbi K."/>
            <person name="Hall N."/>
            <person name="Watson M."/>
            <person name="Adriaenssens E.M."/>
            <person name="Foster-Nyarko E."/>
            <person name="Jarju S."/>
            <person name="Secka A."/>
            <person name="Antonio M."/>
            <person name="Oren A."/>
            <person name="Chaudhuri R.R."/>
            <person name="La Ragione R."/>
            <person name="Hildebrand F."/>
            <person name="Pallen M.J."/>
        </authorList>
    </citation>
    <scope>NUCLEOTIDE SEQUENCE</scope>
    <source>
        <strain evidence="2">CHK198-12963</strain>
    </source>
</reference>
<evidence type="ECO:0000313" key="2">
    <source>
        <dbReference type="EMBL" id="HJC66663.1"/>
    </source>
</evidence>
<reference evidence="2" key="2">
    <citation type="submission" date="2021-04" db="EMBL/GenBank/DDBJ databases">
        <authorList>
            <person name="Gilroy R."/>
        </authorList>
    </citation>
    <scope>NUCLEOTIDE SEQUENCE</scope>
    <source>
        <strain evidence="2">CHK198-12963</strain>
    </source>
</reference>
<dbReference type="Proteomes" id="UP000823863">
    <property type="component" value="Unassembled WGS sequence"/>
</dbReference>